<comment type="caution">
    <text evidence="2">The sequence shown here is derived from an EMBL/GenBank/DDBJ whole genome shotgun (WGS) entry which is preliminary data.</text>
</comment>
<accession>A0A9P8UF50</accession>
<name>A0A9P8UF50_9PEZI</name>
<dbReference type="Gene3D" id="1.10.287.1490">
    <property type="match status" value="1"/>
</dbReference>
<evidence type="ECO:0000256" key="1">
    <source>
        <dbReference type="SAM" id="Coils"/>
    </source>
</evidence>
<proteinExistence type="predicted"/>
<dbReference type="RefSeq" id="XP_045955333.1">
    <property type="nucleotide sequence ID" value="XM_046096505.1"/>
</dbReference>
<evidence type="ECO:0000313" key="3">
    <source>
        <dbReference type="Proteomes" id="UP000758603"/>
    </source>
</evidence>
<sequence>MPTEYIRVRSGHVPEIVRSNSFSYRHHHHHRRSRCHDDCCGVSWTDYNNLLEQNRKFSQQNEELSQEKDTLKADLNRATQANKAWSEDAVRWNEVNGRLSGEVERLSGEIHILQDELARCRRSWSPADDHQIHGFKRRIKALEHELRDQEKTFSAEIRGLKEDVKKSNDVASQWKRKYDELKRLYDSIRDSTRRQIFERDAQLERRGEIIQEQSHTIRRLKDLLERYRGW</sequence>
<keyword evidence="1" id="KW-0175">Coiled coil</keyword>
<dbReference type="Proteomes" id="UP000758603">
    <property type="component" value="Unassembled WGS sequence"/>
</dbReference>
<protein>
    <submittedName>
        <fullName evidence="2">Uncharacterized protein</fullName>
    </submittedName>
</protein>
<dbReference type="OrthoDB" id="4741350at2759"/>
<keyword evidence="3" id="KW-1185">Reference proteome</keyword>
<dbReference type="GeneID" id="70125397"/>
<dbReference type="AlphaFoldDB" id="A0A9P8UF50"/>
<reference evidence="2" key="1">
    <citation type="journal article" date="2021" name="Nat. Commun.">
        <title>Genetic determinants of endophytism in the Arabidopsis root mycobiome.</title>
        <authorList>
            <person name="Mesny F."/>
            <person name="Miyauchi S."/>
            <person name="Thiergart T."/>
            <person name="Pickel B."/>
            <person name="Atanasova L."/>
            <person name="Karlsson M."/>
            <person name="Huettel B."/>
            <person name="Barry K.W."/>
            <person name="Haridas S."/>
            <person name="Chen C."/>
            <person name="Bauer D."/>
            <person name="Andreopoulos W."/>
            <person name="Pangilinan J."/>
            <person name="LaButti K."/>
            <person name="Riley R."/>
            <person name="Lipzen A."/>
            <person name="Clum A."/>
            <person name="Drula E."/>
            <person name="Henrissat B."/>
            <person name="Kohler A."/>
            <person name="Grigoriev I.V."/>
            <person name="Martin F.M."/>
            <person name="Hacquard S."/>
        </authorList>
    </citation>
    <scope>NUCLEOTIDE SEQUENCE</scope>
    <source>
        <strain evidence="2">MPI-SDFR-AT-0073</strain>
    </source>
</reference>
<evidence type="ECO:0000313" key="2">
    <source>
        <dbReference type="EMBL" id="KAH6648826.1"/>
    </source>
</evidence>
<organism evidence="2 3">
    <name type="scientific">Truncatella angustata</name>
    <dbReference type="NCBI Taxonomy" id="152316"/>
    <lineage>
        <taxon>Eukaryota</taxon>
        <taxon>Fungi</taxon>
        <taxon>Dikarya</taxon>
        <taxon>Ascomycota</taxon>
        <taxon>Pezizomycotina</taxon>
        <taxon>Sordariomycetes</taxon>
        <taxon>Xylariomycetidae</taxon>
        <taxon>Amphisphaeriales</taxon>
        <taxon>Sporocadaceae</taxon>
        <taxon>Truncatella</taxon>
    </lineage>
</organism>
<feature type="coiled-coil region" evidence="1">
    <location>
        <begin position="47"/>
        <end position="191"/>
    </location>
</feature>
<dbReference type="EMBL" id="JAGPXC010000007">
    <property type="protein sequence ID" value="KAH6648826.1"/>
    <property type="molecule type" value="Genomic_DNA"/>
</dbReference>
<gene>
    <name evidence="2" type="ORF">BKA67DRAFT_373788</name>
</gene>